<dbReference type="Proteomes" id="UP001139103">
    <property type="component" value="Unassembled WGS sequence"/>
</dbReference>
<comment type="caution">
    <text evidence="2">The sequence shown here is derived from an EMBL/GenBank/DDBJ whole genome shotgun (WGS) entry which is preliminary data.</text>
</comment>
<name>A0A9X1MPH5_9BACT</name>
<organism evidence="2 3">
    <name type="scientific">Blastopirellula sediminis</name>
    <dbReference type="NCBI Taxonomy" id="2894196"/>
    <lineage>
        <taxon>Bacteria</taxon>
        <taxon>Pseudomonadati</taxon>
        <taxon>Planctomycetota</taxon>
        <taxon>Planctomycetia</taxon>
        <taxon>Pirellulales</taxon>
        <taxon>Pirellulaceae</taxon>
        <taxon>Blastopirellula</taxon>
    </lineage>
</organism>
<evidence type="ECO:0000313" key="3">
    <source>
        <dbReference type="Proteomes" id="UP001139103"/>
    </source>
</evidence>
<feature type="transmembrane region" description="Helical" evidence="1">
    <location>
        <begin position="59"/>
        <end position="80"/>
    </location>
</feature>
<dbReference type="RefSeq" id="WP_230221590.1">
    <property type="nucleotide sequence ID" value="NZ_JAJKFT010000010.1"/>
</dbReference>
<gene>
    <name evidence="2" type="ORF">LOC68_18775</name>
</gene>
<proteinExistence type="predicted"/>
<keyword evidence="1" id="KW-0472">Membrane</keyword>
<feature type="transmembrane region" description="Helical" evidence="1">
    <location>
        <begin position="86"/>
        <end position="109"/>
    </location>
</feature>
<protein>
    <recommendedName>
        <fullName evidence="4">DUF1269 domain-containing protein</fullName>
    </recommendedName>
</protein>
<evidence type="ECO:0008006" key="4">
    <source>
        <dbReference type="Google" id="ProtNLM"/>
    </source>
</evidence>
<dbReference type="EMBL" id="JAJKFT010000010">
    <property type="protein sequence ID" value="MCC9630444.1"/>
    <property type="molecule type" value="Genomic_DNA"/>
</dbReference>
<keyword evidence="1" id="KW-0812">Transmembrane</keyword>
<evidence type="ECO:0000313" key="2">
    <source>
        <dbReference type="EMBL" id="MCC9630444.1"/>
    </source>
</evidence>
<evidence type="ECO:0000256" key="1">
    <source>
        <dbReference type="SAM" id="Phobius"/>
    </source>
</evidence>
<sequence length="185" mass="19880">MSHDCLIGVFESLEDWETAQREMELRGLTSQHFKLLRDEHDVRALAPRISLQTDQAKPWMLWGAAIGGAFGVLGAILAAYTMGSELAFSGAPVVIAFTCAIVGALIGGFSGWGIPRDQEADVVKLLAGRKGVVVRGNPEQLAQAEHALRAADAAAIRYFAESSDPTDRIAQGIDMAKESRPHHAT</sequence>
<accession>A0A9X1MPH5</accession>
<dbReference type="AlphaFoldDB" id="A0A9X1MPH5"/>
<keyword evidence="3" id="KW-1185">Reference proteome</keyword>
<reference evidence="2" key="1">
    <citation type="submission" date="2021-11" db="EMBL/GenBank/DDBJ databases">
        <title>Genome sequence.</title>
        <authorList>
            <person name="Sun Q."/>
        </authorList>
    </citation>
    <scope>NUCLEOTIDE SEQUENCE</scope>
    <source>
        <strain evidence="2">JC732</strain>
    </source>
</reference>
<keyword evidence="1" id="KW-1133">Transmembrane helix</keyword>